<dbReference type="InterPro" id="IPR036663">
    <property type="entry name" value="Fumarylacetoacetase_C_sf"/>
</dbReference>
<name>A0A6M6JKI0_9PSEU</name>
<dbReference type="SUPFAM" id="SSF56529">
    <property type="entry name" value="FAH"/>
    <property type="match status" value="1"/>
</dbReference>
<protein>
    <submittedName>
        <fullName evidence="4">Fumarylacetoacetate hydrolase family protein</fullName>
    </submittedName>
</protein>
<dbReference type="GO" id="GO:0044281">
    <property type="term" value="P:small molecule metabolic process"/>
    <property type="evidence" value="ECO:0007669"/>
    <property type="project" value="UniProtKB-ARBA"/>
</dbReference>
<evidence type="ECO:0000259" key="3">
    <source>
        <dbReference type="Pfam" id="PF01557"/>
    </source>
</evidence>
<accession>A0A6M6JKI0</accession>
<evidence type="ECO:0000313" key="4">
    <source>
        <dbReference type="EMBL" id="QJY47735.1"/>
    </source>
</evidence>
<evidence type="ECO:0000256" key="1">
    <source>
        <dbReference type="ARBA" id="ARBA00010211"/>
    </source>
</evidence>
<reference evidence="4 5" key="1">
    <citation type="submission" date="2020-05" db="EMBL/GenBank/DDBJ databases">
        <authorList>
            <person name="Mo P."/>
        </authorList>
    </citation>
    <scope>NUCLEOTIDE SEQUENCE [LARGE SCALE GENOMIC DNA]</scope>
    <source>
        <strain evidence="4 5">Gen01</strain>
    </source>
</reference>
<dbReference type="GO" id="GO:0016787">
    <property type="term" value="F:hydrolase activity"/>
    <property type="evidence" value="ECO:0007669"/>
    <property type="project" value="UniProtKB-KW"/>
</dbReference>
<feature type="domain" description="Fumarylacetoacetase-like C-terminal" evidence="3">
    <location>
        <begin position="80"/>
        <end position="295"/>
    </location>
</feature>
<comment type="similarity">
    <text evidence="1">Belongs to the FAH family.</text>
</comment>
<dbReference type="PANTHER" id="PTHR42796:SF4">
    <property type="entry name" value="FUMARYLACETOACETATE HYDROLASE DOMAIN-CONTAINING PROTEIN 2A"/>
    <property type="match status" value="1"/>
</dbReference>
<keyword evidence="5" id="KW-1185">Reference proteome</keyword>
<dbReference type="Proteomes" id="UP000505377">
    <property type="component" value="Chromosome"/>
</dbReference>
<evidence type="ECO:0000313" key="5">
    <source>
        <dbReference type="Proteomes" id="UP000505377"/>
    </source>
</evidence>
<dbReference type="EMBL" id="CP053564">
    <property type="protein sequence ID" value="QJY47735.1"/>
    <property type="molecule type" value="Genomic_DNA"/>
</dbReference>
<dbReference type="PANTHER" id="PTHR42796">
    <property type="entry name" value="FUMARYLACETOACETATE HYDROLASE DOMAIN-CONTAINING PROTEIN 2A-RELATED"/>
    <property type="match status" value="1"/>
</dbReference>
<dbReference type="InterPro" id="IPR051121">
    <property type="entry name" value="FAH"/>
</dbReference>
<dbReference type="InterPro" id="IPR011234">
    <property type="entry name" value="Fumarylacetoacetase-like_C"/>
</dbReference>
<dbReference type="AlphaFoldDB" id="A0A6M6JKI0"/>
<evidence type="ECO:0000256" key="2">
    <source>
        <dbReference type="ARBA" id="ARBA00022723"/>
    </source>
</evidence>
<dbReference type="Gene3D" id="3.90.850.10">
    <property type="entry name" value="Fumarylacetoacetase-like, C-terminal domain"/>
    <property type="match status" value="1"/>
</dbReference>
<dbReference type="RefSeq" id="WP_172160666.1">
    <property type="nucleotide sequence ID" value="NZ_CP053564.1"/>
</dbReference>
<dbReference type="KEGG" id="pbro:HOP40_19575"/>
<proteinExistence type="inferred from homology"/>
<dbReference type="GO" id="GO:0046872">
    <property type="term" value="F:metal ion binding"/>
    <property type="evidence" value="ECO:0007669"/>
    <property type="project" value="UniProtKB-KW"/>
</dbReference>
<sequence>MHAPPWSLVQYTRAGHTGVSVGALVDDKIVRTPPGLGDGDLMAVLRRWAEVAPLLRTWTPDSDDVVPDAVLAAPLTYPAKILCAGANYYAHLAEMGIAAPATPPEPFFFFKPPTTTVIGPGAAIPLPVGDTRIDWEAELGVVIADRCRDLSPEDVAGHIAGYLPANDISARSRLTRSDAVAAPFGFDWVGSKAQDGFCPLGPGLVPAWLVGDTADLAVRLLVNGVVKQDSSTADMISPVADLVAAVSRMVTLEPGDLVLTGTPAGVGLPREEFLAPGDEVVVEIDRVGRLVNPVVAS</sequence>
<keyword evidence="2" id="KW-0479">Metal-binding</keyword>
<organism evidence="4 5">
    <name type="scientific">Pseudonocardia broussonetiae</name>
    <dbReference type="NCBI Taxonomy" id="2736640"/>
    <lineage>
        <taxon>Bacteria</taxon>
        <taxon>Bacillati</taxon>
        <taxon>Actinomycetota</taxon>
        <taxon>Actinomycetes</taxon>
        <taxon>Pseudonocardiales</taxon>
        <taxon>Pseudonocardiaceae</taxon>
        <taxon>Pseudonocardia</taxon>
    </lineage>
</organism>
<gene>
    <name evidence="4" type="ORF">HOP40_19575</name>
</gene>
<dbReference type="Pfam" id="PF01557">
    <property type="entry name" value="FAA_hydrolase"/>
    <property type="match status" value="1"/>
</dbReference>
<keyword evidence="4" id="KW-0378">Hydrolase</keyword>